<dbReference type="Gene3D" id="3.15.10.10">
    <property type="entry name" value="Bactericidal permeability-increasing protein, domain 1"/>
    <property type="match status" value="1"/>
</dbReference>
<evidence type="ECO:0000313" key="10">
    <source>
        <dbReference type="EMBL" id="AFO98050.1"/>
    </source>
</evidence>
<dbReference type="CDD" id="cd00025">
    <property type="entry name" value="BPI1"/>
    <property type="match status" value="1"/>
</dbReference>
<evidence type="ECO:0000256" key="3">
    <source>
        <dbReference type="ARBA" id="ARBA00022525"/>
    </source>
</evidence>
<keyword evidence="3" id="KW-0964">Secreted</keyword>
<dbReference type="SMART" id="SM00329">
    <property type="entry name" value="BPI2"/>
    <property type="match status" value="1"/>
</dbReference>
<dbReference type="EMBL" id="JW865533">
    <property type="protein sequence ID" value="AFO98050.1"/>
    <property type="molecule type" value="mRNA"/>
</dbReference>
<dbReference type="PIRSF" id="PIRSF002417">
    <property type="entry name" value="Lipid_binding_protein"/>
    <property type="match status" value="1"/>
</dbReference>
<feature type="domain" description="Lipid-binding serum glycoprotein N-terminal" evidence="8">
    <location>
        <begin position="27"/>
        <end position="245"/>
    </location>
</feature>
<dbReference type="InterPro" id="IPR032942">
    <property type="entry name" value="BPI/LBP/Plunc"/>
</dbReference>
<protein>
    <submittedName>
        <fullName evidence="10">Phospholipid transfer protein</fullName>
    </submittedName>
</protein>
<dbReference type="GO" id="GO:0120017">
    <property type="term" value="F:ceramide transfer activity"/>
    <property type="evidence" value="ECO:0007669"/>
    <property type="project" value="TreeGrafter"/>
</dbReference>
<feature type="chain" id="PRO_5004778084" evidence="7">
    <location>
        <begin position="18"/>
        <end position="490"/>
    </location>
</feature>
<comment type="subcellular location">
    <subcellularLocation>
        <location evidence="1">Secreted</location>
    </subcellularLocation>
</comment>
<evidence type="ECO:0000259" key="8">
    <source>
        <dbReference type="SMART" id="SM00328"/>
    </source>
</evidence>
<dbReference type="SMART" id="SM00328">
    <property type="entry name" value="BPI1"/>
    <property type="match status" value="1"/>
</dbReference>
<feature type="domain" description="Lipid-binding serum glycoprotein C-terminal" evidence="9">
    <location>
        <begin position="260"/>
        <end position="464"/>
    </location>
</feature>
<evidence type="ECO:0000259" key="9">
    <source>
        <dbReference type="SMART" id="SM00329"/>
    </source>
</evidence>
<keyword evidence="7" id="KW-0732">Signal</keyword>
<dbReference type="FunFam" id="3.15.10.10:FF:000001">
    <property type="entry name" value="phospholipid transfer protein-like"/>
    <property type="match status" value="1"/>
</dbReference>
<sequence>MAVLVLLFVQLFSLSIATETNPACTIRITSSGLDLIRQEGLNFVAEELENITIPELSGKEGNFHYNIRDVRIVDLNLSSAALLFHPNTGLCFQVHNSSISITFHRKLFYWLFHDVGQVNASADGVSFETVLMLGRNAAGRLKITNMTCTAAISSLTAQFSGTLKSVYQIMSVFLTMGIRFLLNKQICPVLSHAALVSLNTMMDTVPVRTPVDKYVGIDYSLLSDPKVMSDRLDMDFRGMFYPLENENETLAYRGVVPVVKEMNRMLHMAVSEYFFDSAMFAYYTANVLRIQIPESQMSLDFAYLLRTTFFGAIVFQAPVTSPTKAPLLLELSVTAPPHCTIKPSGVMVSVSALMNVLLVPSNSPTVTLATIIMEAKLSAQVTMKSKSLSIKLDLKRFKMFSPKSTLESLALIPLQTPVKAFLKVSILPIVNKRTMRGVQIPLPEGIDLIKEVMENHMGFLTIGADLHFYKGLREVIEMNKQVQRNGSTTA</sequence>
<evidence type="ECO:0000256" key="7">
    <source>
        <dbReference type="SAM" id="SignalP"/>
    </source>
</evidence>
<feature type="disulfide bond" evidence="6">
    <location>
        <begin position="148"/>
        <end position="187"/>
    </location>
</feature>
<evidence type="ECO:0000256" key="5">
    <source>
        <dbReference type="ARBA" id="ARBA00023180"/>
    </source>
</evidence>
<keyword evidence="5" id="KW-0325">Glycoprotein</keyword>
<name>V9KJG6_CALMI</name>
<evidence type="ECO:0000256" key="2">
    <source>
        <dbReference type="ARBA" id="ARBA00007292"/>
    </source>
</evidence>
<dbReference type="GO" id="GO:1904121">
    <property type="term" value="F:phosphatidylethanolamine transfer activity"/>
    <property type="evidence" value="ECO:0007669"/>
    <property type="project" value="TreeGrafter"/>
</dbReference>
<accession>V9KJG6</accession>
<dbReference type="Pfam" id="PF02886">
    <property type="entry name" value="LBP_BPI_CETP_C"/>
    <property type="match status" value="1"/>
</dbReference>
<dbReference type="GO" id="GO:0035627">
    <property type="term" value="P:ceramide transport"/>
    <property type="evidence" value="ECO:0007669"/>
    <property type="project" value="TreeGrafter"/>
</dbReference>
<dbReference type="PANTHER" id="PTHR10504">
    <property type="entry name" value="BACTERICIDAL PERMEABILITY-INCREASING BPI PROTEIN-RELATED"/>
    <property type="match status" value="1"/>
</dbReference>
<organism evidence="10">
    <name type="scientific">Callorhinchus milii</name>
    <name type="common">Ghost shark</name>
    <dbReference type="NCBI Taxonomy" id="7868"/>
    <lineage>
        <taxon>Eukaryota</taxon>
        <taxon>Metazoa</taxon>
        <taxon>Chordata</taxon>
        <taxon>Craniata</taxon>
        <taxon>Vertebrata</taxon>
        <taxon>Chondrichthyes</taxon>
        <taxon>Holocephali</taxon>
        <taxon>Chimaeriformes</taxon>
        <taxon>Callorhinchidae</taxon>
        <taxon>Callorhinchus</taxon>
    </lineage>
</organism>
<proteinExistence type="evidence at transcript level"/>
<feature type="signal peptide" evidence="7">
    <location>
        <begin position="1"/>
        <end position="17"/>
    </location>
</feature>
<dbReference type="GO" id="GO:0008289">
    <property type="term" value="F:lipid binding"/>
    <property type="evidence" value="ECO:0007669"/>
    <property type="project" value="InterPro"/>
</dbReference>
<dbReference type="GO" id="GO:0005615">
    <property type="term" value="C:extracellular space"/>
    <property type="evidence" value="ECO:0007669"/>
    <property type="project" value="InterPro"/>
</dbReference>
<dbReference type="GO" id="GO:0034375">
    <property type="term" value="P:high-density lipoprotein particle remodeling"/>
    <property type="evidence" value="ECO:0007669"/>
    <property type="project" value="TreeGrafter"/>
</dbReference>
<evidence type="ECO:0000256" key="4">
    <source>
        <dbReference type="ARBA" id="ARBA00023157"/>
    </source>
</evidence>
<dbReference type="AlphaFoldDB" id="V9KJG6"/>
<dbReference type="FunFam" id="3.15.20.10:FF:000001">
    <property type="entry name" value="Phospholipid transfer protein"/>
    <property type="match status" value="1"/>
</dbReference>
<dbReference type="InterPro" id="IPR001124">
    <property type="entry name" value="Lipid-bd_serum_glycop_C"/>
</dbReference>
<dbReference type="Gene3D" id="3.15.20.10">
    <property type="entry name" value="Bactericidal permeability-increasing protein, domain 2"/>
    <property type="match status" value="1"/>
</dbReference>
<dbReference type="GO" id="GO:1990050">
    <property type="term" value="F:phosphatidic acid transfer activity"/>
    <property type="evidence" value="ECO:0007669"/>
    <property type="project" value="TreeGrafter"/>
</dbReference>
<comment type="similarity">
    <text evidence="2">Belongs to the BPI/LBP/Plunc superfamily. BPI/LBP family.</text>
</comment>
<keyword evidence="4 6" id="KW-1015">Disulfide bond</keyword>
<evidence type="ECO:0000256" key="1">
    <source>
        <dbReference type="ARBA" id="ARBA00004613"/>
    </source>
</evidence>
<dbReference type="InterPro" id="IPR017942">
    <property type="entry name" value="Lipid-bd_serum_glycop_N"/>
</dbReference>
<dbReference type="SUPFAM" id="SSF55394">
    <property type="entry name" value="Bactericidal permeability-increasing protein, BPI"/>
    <property type="match status" value="2"/>
</dbReference>
<dbReference type="PANTHER" id="PTHR10504:SF16">
    <property type="entry name" value="PHOSPHOLIPID TRANSFER PROTEIN"/>
    <property type="match status" value="1"/>
</dbReference>
<dbReference type="InterPro" id="IPR030675">
    <property type="entry name" value="BPI/LBP"/>
</dbReference>
<reference evidence="10" key="1">
    <citation type="journal article" date="2014" name="Nature">
        <title>Elephant shark genome provides unique insights into gnathostome evolution.</title>
        <authorList>
            <consortium name="International Elephant Shark Genome Sequencing Consortium"/>
            <person name="Venkatesh B."/>
            <person name="Lee A.P."/>
            <person name="Ravi V."/>
            <person name="Maurya A.K."/>
            <person name="Lian M.M."/>
            <person name="Swann J.B."/>
            <person name="Ohta Y."/>
            <person name="Flajnik M.F."/>
            <person name="Sutoh Y."/>
            <person name="Kasahara M."/>
            <person name="Hoon S."/>
            <person name="Gangu V."/>
            <person name="Roy S.W."/>
            <person name="Irimia M."/>
            <person name="Korzh V."/>
            <person name="Kondrychyn I."/>
            <person name="Lim Z.W."/>
            <person name="Tay B.H."/>
            <person name="Tohari S."/>
            <person name="Kong K.W."/>
            <person name="Ho S."/>
            <person name="Lorente-Galdos B."/>
            <person name="Quilez J."/>
            <person name="Marques-Bonet T."/>
            <person name="Raney B.J."/>
            <person name="Ingham P.W."/>
            <person name="Tay A."/>
            <person name="Hillier L.W."/>
            <person name="Minx P."/>
            <person name="Boehm T."/>
            <person name="Wilson R.K."/>
            <person name="Brenner S."/>
            <person name="Warren W.C."/>
        </authorList>
    </citation>
    <scope>NUCLEOTIDE SEQUENCE</scope>
    <source>
        <tissue evidence="10">Gills</tissue>
    </source>
</reference>
<evidence type="ECO:0000256" key="6">
    <source>
        <dbReference type="PIRSR" id="PIRSR002417-50"/>
    </source>
</evidence>
<dbReference type="InterPro" id="IPR017943">
    <property type="entry name" value="Bactericidal_perm-incr_a/b_dom"/>
</dbReference>
<dbReference type="Pfam" id="PF01273">
    <property type="entry name" value="LBP_BPI_CETP"/>
    <property type="match status" value="1"/>
</dbReference>